<evidence type="ECO:0000259" key="2">
    <source>
        <dbReference type="Pfam" id="PF13439"/>
    </source>
</evidence>
<dbReference type="PANTHER" id="PTHR45947">
    <property type="entry name" value="SULFOQUINOVOSYL TRANSFERASE SQD2"/>
    <property type="match status" value="1"/>
</dbReference>
<dbReference type="PANTHER" id="PTHR45947:SF3">
    <property type="entry name" value="SULFOQUINOVOSYL TRANSFERASE SQD2"/>
    <property type="match status" value="1"/>
</dbReference>
<keyword evidence="4" id="KW-1185">Reference proteome</keyword>
<dbReference type="RefSeq" id="WP_204864746.1">
    <property type="nucleotide sequence ID" value="NZ_JACJKH010000041.1"/>
</dbReference>
<feature type="domain" description="Glycosyl transferase family 1" evidence="1">
    <location>
        <begin position="183"/>
        <end position="302"/>
    </location>
</feature>
<accession>A0ABS2EKQ2</accession>
<name>A0ABS2EKQ2_9FIRM</name>
<proteinExistence type="predicted"/>
<comment type="caution">
    <text evidence="3">The sequence shown here is derived from an EMBL/GenBank/DDBJ whole genome shotgun (WGS) entry which is preliminary data.</text>
</comment>
<dbReference type="InterPro" id="IPR001296">
    <property type="entry name" value="Glyco_trans_1"/>
</dbReference>
<sequence>MNERKIRVLHVGIDSHLGGIETYLLKIATYIDKEKYQFDFLAFKGSEPCFRKELEELGCHFFYIEQRRKNYMAYLRDINALYDKEDFDIVHCHLNSLSCIEPCMIALKKGFKVIVHSRNAGNIVSLKSRILHKINYYCLPKKKICCVAVSDFAGQWMFGKKGNFTVLNNGLNVERYKFSETSRSKIRKELKLSNEQEVIIHIGAFRTQKNHDFLIDVFKEYLKDNPTSVLILVGDGPLKEKIHSKVCELKIDKNIVFLGQRSDIPELLSAADKFFFPSYYEGFPNALLEAEASGLYCVVSDTITRQAMLSNMCYSVALKDPITKWTAALGRKVNWDRNTGTKKVKQARLDISGEMQRLDDIYIKVINSL</sequence>
<dbReference type="InterPro" id="IPR028098">
    <property type="entry name" value="Glyco_trans_4-like_N"/>
</dbReference>
<reference evidence="3 4" key="1">
    <citation type="journal article" date="2021" name="Sci. Rep.">
        <title>The distribution of antibiotic resistance genes in chicken gut microbiota commensals.</title>
        <authorList>
            <person name="Juricova H."/>
            <person name="Matiasovicova J."/>
            <person name="Kubasova T."/>
            <person name="Cejkova D."/>
            <person name="Rychlik I."/>
        </authorList>
    </citation>
    <scope>NUCLEOTIDE SEQUENCE [LARGE SCALE GENOMIC DNA]</scope>
    <source>
        <strain evidence="3 4">An770</strain>
    </source>
</reference>
<dbReference type="SUPFAM" id="SSF53756">
    <property type="entry name" value="UDP-Glycosyltransferase/glycogen phosphorylase"/>
    <property type="match status" value="1"/>
</dbReference>
<protein>
    <submittedName>
        <fullName evidence="3">Glycosyltransferase</fullName>
    </submittedName>
</protein>
<organism evidence="3 4">
    <name type="scientific">Drancourtella massiliensis</name>
    <dbReference type="NCBI Taxonomy" id="1632013"/>
    <lineage>
        <taxon>Bacteria</taxon>
        <taxon>Bacillati</taxon>
        <taxon>Bacillota</taxon>
        <taxon>Clostridia</taxon>
        <taxon>Eubacteriales</taxon>
        <taxon>Oscillospiraceae</taxon>
        <taxon>Drancourtella</taxon>
    </lineage>
</organism>
<dbReference type="Gene3D" id="3.40.50.2000">
    <property type="entry name" value="Glycogen Phosphorylase B"/>
    <property type="match status" value="2"/>
</dbReference>
<feature type="domain" description="Glycosyltransferase subfamily 4-like N-terminal" evidence="2">
    <location>
        <begin position="18"/>
        <end position="175"/>
    </location>
</feature>
<evidence type="ECO:0000313" key="3">
    <source>
        <dbReference type="EMBL" id="MBM6745581.1"/>
    </source>
</evidence>
<evidence type="ECO:0000259" key="1">
    <source>
        <dbReference type="Pfam" id="PF00534"/>
    </source>
</evidence>
<dbReference type="Pfam" id="PF00534">
    <property type="entry name" value="Glycos_transf_1"/>
    <property type="match status" value="1"/>
</dbReference>
<gene>
    <name evidence="3" type="ORF">H6A32_15020</name>
</gene>
<dbReference type="EMBL" id="JACJKH010000041">
    <property type="protein sequence ID" value="MBM6745581.1"/>
    <property type="molecule type" value="Genomic_DNA"/>
</dbReference>
<evidence type="ECO:0000313" key="4">
    <source>
        <dbReference type="Proteomes" id="UP000775686"/>
    </source>
</evidence>
<dbReference type="Proteomes" id="UP000775686">
    <property type="component" value="Unassembled WGS sequence"/>
</dbReference>
<dbReference type="Pfam" id="PF13439">
    <property type="entry name" value="Glyco_transf_4"/>
    <property type="match status" value="1"/>
</dbReference>
<dbReference type="InterPro" id="IPR050194">
    <property type="entry name" value="Glycosyltransferase_grp1"/>
</dbReference>